<dbReference type="InterPro" id="IPR035940">
    <property type="entry name" value="CAP_sf"/>
</dbReference>
<reference evidence="1" key="1">
    <citation type="submission" date="2022-03" db="EMBL/GenBank/DDBJ databases">
        <authorList>
            <person name="Martin C."/>
        </authorList>
    </citation>
    <scope>NUCLEOTIDE SEQUENCE</scope>
</reference>
<dbReference type="Proteomes" id="UP000749559">
    <property type="component" value="Unassembled WGS sequence"/>
</dbReference>
<gene>
    <name evidence="1" type="ORF">OFUS_LOCUS14116</name>
</gene>
<dbReference type="SMART" id="SM00198">
    <property type="entry name" value="SCP"/>
    <property type="match status" value="1"/>
</dbReference>
<organism evidence="1 2">
    <name type="scientific">Owenia fusiformis</name>
    <name type="common">Polychaete worm</name>
    <dbReference type="NCBI Taxonomy" id="6347"/>
    <lineage>
        <taxon>Eukaryota</taxon>
        <taxon>Metazoa</taxon>
        <taxon>Spiralia</taxon>
        <taxon>Lophotrochozoa</taxon>
        <taxon>Annelida</taxon>
        <taxon>Polychaeta</taxon>
        <taxon>Sedentaria</taxon>
        <taxon>Canalipalpata</taxon>
        <taxon>Sabellida</taxon>
        <taxon>Oweniida</taxon>
        <taxon>Oweniidae</taxon>
        <taxon>Owenia</taxon>
    </lineage>
</organism>
<dbReference type="PRINTS" id="PR00837">
    <property type="entry name" value="V5TPXLIKE"/>
</dbReference>
<dbReference type="InterPro" id="IPR002413">
    <property type="entry name" value="V5_allergen-like"/>
</dbReference>
<feature type="non-terminal residue" evidence="1">
    <location>
        <position position="173"/>
    </location>
</feature>
<dbReference type="AlphaFoldDB" id="A0A8J1Y5G2"/>
<protein>
    <submittedName>
        <fullName evidence="1">Uncharacterized protein</fullName>
    </submittedName>
</protein>
<dbReference type="PANTHER" id="PTHR10334">
    <property type="entry name" value="CYSTEINE-RICH SECRETORY PROTEIN-RELATED"/>
    <property type="match status" value="1"/>
</dbReference>
<sequence>KSTNMYMCGGVLVLFVVSLGNVVDGEVLGESCLAAHNKFRRMHQDTPDLTYSDDLAKSAQEWANYLTTIGFMKHSGPGQNIYWSGKPDKDHPCGPVVDFWYNEKQYYSYSTTESTNPDESTLHFTQVVWKNTKEVGCGLSTYNGGLARDALVSASIGQGKKLLFALFMKPMKV</sequence>
<dbReference type="EMBL" id="CAIIXF020000007">
    <property type="protein sequence ID" value="CAH1788623.1"/>
    <property type="molecule type" value="Genomic_DNA"/>
</dbReference>
<dbReference type="SUPFAM" id="SSF55797">
    <property type="entry name" value="PR-1-like"/>
    <property type="match status" value="1"/>
</dbReference>
<dbReference type="InterPro" id="IPR001283">
    <property type="entry name" value="CRISP-related"/>
</dbReference>
<dbReference type="Pfam" id="PF00188">
    <property type="entry name" value="CAP"/>
    <property type="match status" value="1"/>
</dbReference>
<evidence type="ECO:0000313" key="2">
    <source>
        <dbReference type="Proteomes" id="UP000749559"/>
    </source>
</evidence>
<dbReference type="PRINTS" id="PR00838">
    <property type="entry name" value="V5ALLERGEN"/>
</dbReference>
<dbReference type="CDD" id="cd05382">
    <property type="entry name" value="CAP_GAPR1-like"/>
    <property type="match status" value="1"/>
</dbReference>
<name>A0A8J1Y5G2_OWEFU</name>
<dbReference type="Gene3D" id="3.40.33.10">
    <property type="entry name" value="CAP"/>
    <property type="match status" value="1"/>
</dbReference>
<dbReference type="InterPro" id="IPR034113">
    <property type="entry name" value="SCP_GAPR1-like"/>
</dbReference>
<dbReference type="OrthoDB" id="337038at2759"/>
<dbReference type="InterPro" id="IPR014044">
    <property type="entry name" value="CAP_dom"/>
</dbReference>
<proteinExistence type="predicted"/>
<evidence type="ECO:0000313" key="1">
    <source>
        <dbReference type="EMBL" id="CAH1788623.1"/>
    </source>
</evidence>
<comment type="caution">
    <text evidence="1">The sequence shown here is derived from an EMBL/GenBank/DDBJ whole genome shotgun (WGS) entry which is preliminary data.</text>
</comment>
<keyword evidence="2" id="KW-1185">Reference proteome</keyword>
<accession>A0A8J1Y5G2</accession>